<dbReference type="InterPro" id="IPR006685">
    <property type="entry name" value="MscS_channel_2nd"/>
</dbReference>
<feature type="transmembrane region" description="Helical" evidence="5">
    <location>
        <begin position="227"/>
        <end position="255"/>
    </location>
</feature>
<dbReference type="Gene3D" id="2.30.30.60">
    <property type="match status" value="1"/>
</dbReference>
<feature type="transmembrane region" description="Helical" evidence="5">
    <location>
        <begin position="162"/>
        <end position="188"/>
    </location>
</feature>
<dbReference type="GO" id="GO:0008381">
    <property type="term" value="F:mechanosensitive monoatomic ion channel activity"/>
    <property type="evidence" value="ECO:0007669"/>
    <property type="project" value="InterPro"/>
</dbReference>
<dbReference type="InterPro" id="IPR010920">
    <property type="entry name" value="LSM_dom_sf"/>
</dbReference>
<dbReference type="GO" id="GO:0016020">
    <property type="term" value="C:membrane"/>
    <property type="evidence" value="ECO:0007669"/>
    <property type="project" value="UniProtKB-SubCell"/>
</dbReference>
<feature type="transmembrane region" description="Helical" evidence="5">
    <location>
        <begin position="200"/>
        <end position="221"/>
    </location>
</feature>
<evidence type="ECO:0000313" key="7">
    <source>
        <dbReference type="EMBL" id="TDA37839.1"/>
    </source>
</evidence>
<gene>
    <name evidence="7" type="ORF">DSO08_05040</name>
</gene>
<feature type="transmembrane region" description="Helical" evidence="5">
    <location>
        <begin position="38"/>
        <end position="56"/>
    </location>
</feature>
<feature type="transmembrane region" description="Helical" evidence="5">
    <location>
        <begin position="7"/>
        <end position="26"/>
    </location>
</feature>
<dbReference type="Proteomes" id="UP000315399">
    <property type="component" value="Unassembled WGS sequence"/>
</dbReference>
<dbReference type="AlphaFoldDB" id="A0A523BA67"/>
<feature type="domain" description="Mechanosensitive ion channel MscS" evidence="6">
    <location>
        <begin position="245"/>
        <end position="314"/>
    </location>
</feature>
<dbReference type="Pfam" id="PF00924">
    <property type="entry name" value="MS_channel_2nd"/>
    <property type="match status" value="1"/>
</dbReference>
<proteinExistence type="predicted"/>
<keyword evidence="4 5" id="KW-0472">Membrane</keyword>
<dbReference type="InterPro" id="IPR027359">
    <property type="entry name" value="Volt_channel_dom_sf"/>
</dbReference>
<reference evidence="7 8" key="1">
    <citation type="journal article" date="2019" name="Nat. Microbiol.">
        <title>Expanding anaerobic alkane metabolism in the domain of Archaea.</title>
        <authorList>
            <person name="Wang Y."/>
            <person name="Wegener G."/>
            <person name="Hou J."/>
            <person name="Wang F."/>
            <person name="Xiao X."/>
        </authorList>
    </citation>
    <scope>NUCLEOTIDE SEQUENCE [LARGE SCALE GENOMIC DNA]</scope>
    <source>
        <strain evidence="7">WYZ-LMO10</strain>
    </source>
</reference>
<evidence type="ECO:0000256" key="5">
    <source>
        <dbReference type="SAM" id="Phobius"/>
    </source>
</evidence>
<protein>
    <recommendedName>
        <fullName evidence="6">Mechanosensitive ion channel MscS domain-containing protein</fullName>
    </recommendedName>
</protein>
<keyword evidence="2 5" id="KW-0812">Transmembrane</keyword>
<comment type="caution">
    <text evidence="7">The sequence shown here is derived from an EMBL/GenBank/DDBJ whole genome shotgun (WGS) entry which is preliminary data.</text>
</comment>
<dbReference type="EMBL" id="QNVH01000054">
    <property type="protein sequence ID" value="TDA37839.1"/>
    <property type="molecule type" value="Genomic_DNA"/>
</dbReference>
<evidence type="ECO:0000256" key="4">
    <source>
        <dbReference type="ARBA" id="ARBA00023136"/>
    </source>
</evidence>
<dbReference type="SUPFAM" id="SSF81324">
    <property type="entry name" value="Voltage-gated potassium channels"/>
    <property type="match status" value="1"/>
</dbReference>
<name>A0A523BA67_9CREN</name>
<dbReference type="InterPro" id="IPR045275">
    <property type="entry name" value="MscS_archaea/bacteria_type"/>
</dbReference>
<sequence length="437" mass="48890">MASRIRALSEVGMAALAAVSIALLVIDFTVQLSPFWTQVIYIVDFAICVVFAADFATELKFEKNKLGYLKFHWVDLLAMVPAYAFVYLESFALIGAGLRSLRFIRLARFIAVVIRMRRGKMLVSATGLSKRTLLTYISLASLISAFYLIFLPDLESIPYGQYAIESILSGLILLVSLILAELVYILLISKIEDTHSRVSIGRLVRVIFILLAIAAIISFIFKELLIFVTSFGVIGLILSYSLSPVLSNFFAWVYINVRKTYMIGDSVKIGDVRGIVIDIGYLMTTLVEIGDESSFWSVTGRLMTIPNSMVLSEIVAVYGSRLSPVRVGSVTFNLAYESDLNTVREIVVKCVEDYIRPEVEKMLELCKSGNCPKMFVDVIKAGPRVIFTPEASWINVTVLYPYPPSKLVRSMSDLTEIILREMNKKPELVKFPVGRSR</sequence>
<dbReference type="Gene3D" id="1.20.120.350">
    <property type="entry name" value="Voltage-gated potassium channels. Chain C"/>
    <property type="match status" value="1"/>
</dbReference>
<evidence type="ECO:0000259" key="6">
    <source>
        <dbReference type="Pfam" id="PF00924"/>
    </source>
</evidence>
<evidence type="ECO:0000313" key="8">
    <source>
        <dbReference type="Proteomes" id="UP000315399"/>
    </source>
</evidence>
<dbReference type="PANTHER" id="PTHR30221">
    <property type="entry name" value="SMALL-CONDUCTANCE MECHANOSENSITIVE CHANNEL"/>
    <property type="match status" value="1"/>
</dbReference>
<evidence type="ECO:0000256" key="1">
    <source>
        <dbReference type="ARBA" id="ARBA00004141"/>
    </source>
</evidence>
<evidence type="ECO:0000256" key="2">
    <source>
        <dbReference type="ARBA" id="ARBA00022692"/>
    </source>
</evidence>
<evidence type="ECO:0000256" key="3">
    <source>
        <dbReference type="ARBA" id="ARBA00022989"/>
    </source>
</evidence>
<accession>A0A523BA67</accession>
<dbReference type="InterPro" id="IPR023408">
    <property type="entry name" value="MscS_beta-dom_sf"/>
</dbReference>
<keyword evidence="3 5" id="KW-1133">Transmembrane helix</keyword>
<dbReference type="SUPFAM" id="SSF50182">
    <property type="entry name" value="Sm-like ribonucleoproteins"/>
    <property type="match status" value="1"/>
</dbReference>
<dbReference type="PANTHER" id="PTHR30221:SF1">
    <property type="entry name" value="SMALL-CONDUCTANCE MECHANOSENSITIVE CHANNEL"/>
    <property type="match status" value="1"/>
</dbReference>
<feature type="transmembrane region" description="Helical" evidence="5">
    <location>
        <begin position="133"/>
        <end position="150"/>
    </location>
</feature>
<organism evidence="7 8">
    <name type="scientific">Thermoproteota archaeon</name>
    <dbReference type="NCBI Taxonomy" id="2056631"/>
    <lineage>
        <taxon>Archaea</taxon>
        <taxon>Thermoproteota</taxon>
    </lineage>
</organism>
<comment type="subcellular location">
    <subcellularLocation>
        <location evidence="1">Membrane</location>
        <topology evidence="1">Multi-pass membrane protein</topology>
    </subcellularLocation>
</comment>